<keyword evidence="8" id="KW-1185">Reference proteome</keyword>
<feature type="domain" description="RNA polymerase sigma factor 70 region 4 type 2" evidence="6">
    <location>
        <begin position="124"/>
        <end position="176"/>
    </location>
</feature>
<feature type="domain" description="RNA polymerase sigma-70 region 2" evidence="5">
    <location>
        <begin position="27"/>
        <end position="89"/>
    </location>
</feature>
<keyword evidence="4" id="KW-0804">Transcription</keyword>
<dbReference type="NCBIfam" id="TIGR02937">
    <property type="entry name" value="sigma70-ECF"/>
    <property type="match status" value="1"/>
</dbReference>
<dbReference type="SUPFAM" id="SSF88659">
    <property type="entry name" value="Sigma3 and sigma4 domains of RNA polymerase sigma factors"/>
    <property type="match status" value="1"/>
</dbReference>
<dbReference type="EMBL" id="JBHULL010000007">
    <property type="protein sequence ID" value="MFD2582430.1"/>
    <property type="molecule type" value="Genomic_DNA"/>
</dbReference>
<gene>
    <name evidence="7" type="ORF">ACFSR6_08015</name>
</gene>
<keyword evidence="3" id="KW-0731">Sigma factor</keyword>
<evidence type="ECO:0000256" key="2">
    <source>
        <dbReference type="ARBA" id="ARBA00023015"/>
    </source>
</evidence>
<proteinExistence type="inferred from homology"/>
<evidence type="ECO:0000256" key="4">
    <source>
        <dbReference type="ARBA" id="ARBA00023163"/>
    </source>
</evidence>
<evidence type="ECO:0000313" key="8">
    <source>
        <dbReference type="Proteomes" id="UP001597461"/>
    </source>
</evidence>
<comment type="caution">
    <text evidence="7">The sequence shown here is derived from an EMBL/GenBank/DDBJ whole genome shotgun (WGS) entry which is preliminary data.</text>
</comment>
<sequence length="190" mass="22841">MEYYEVYTDGELSQKLSQGDRKAYVTIYDRYYSLLYLYAFKKLGNREEAKDIIQEIFISLWEKHREITFDVSLSSYLYRSVRNRALNIFAHREVEKKYLDSLQDFLVQHHQSADYLVRENDIAELIAREIENLPPSMRKIFLLSRNEHLSYKQIAEALNISEETVRTQMKRALKTLRVKLGVFVYWFVFI</sequence>
<dbReference type="InterPro" id="IPR014284">
    <property type="entry name" value="RNA_pol_sigma-70_dom"/>
</dbReference>
<dbReference type="Proteomes" id="UP001597461">
    <property type="component" value="Unassembled WGS sequence"/>
</dbReference>
<evidence type="ECO:0000259" key="5">
    <source>
        <dbReference type="Pfam" id="PF04542"/>
    </source>
</evidence>
<dbReference type="InterPro" id="IPR013324">
    <property type="entry name" value="RNA_pol_sigma_r3/r4-like"/>
</dbReference>
<dbReference type="InterPro" id="IPR013249">
    <property type="entry name" value="RNA_pol_sigma70_r4_t2"/>
</dbReference>
<organism evidence="7 8">
    <name type="scientific">Pedobacter vanadiisoli</name>
    <dbReference type="NCBI Taxonomy" id="1761975"/>
    <lineage>
        <taxon>Bacteria</taxon>
        <taxon>Pseudomonadati</taxon>
        <taxon>Bacteroidota</taxon>
        <taxon>Sphingobacteriia</taxon>
        <taxon>Sphingobacteriales</taxon>
        <taxon>Sphingobacteriaceae</taxon>
        <taxon>Pedobacter</taxon>
    </lineage>
</organism>
<comment type="similarity">
    <text evidence="1">Belongs to the sigma-70 factor family. ECF subfamily.</text>
</comment>
<dbReference type="RefSeq" id="WP_379077347.1">
    <property type="nucleotide sequence ID" value="NZ_JBHULL010000007.1"/>
</dbReference>
<dbReference type="NCBIfam" id="TIGR02985">
    <property type="entry name" value="Sig70_bacteroi1"/>
    <property type="match status" value="1"/>
</dbReference>
<dbReference type="InterPro" id="IPR036388">
    <property type="entry name" value="WH-like_DNA-bd_sf"/>
</dbReference>
<reference evidence="8" key="1">
    <citation type="journal article" date="2019" name="Int. J. Syst. Evol. Microbiol.">
        <title>The Global Catalogue of Microorganisms (GCM) 10K type strain sequencing project: providing services to taxonomists for standard genome sequencing and annotation.</title>
        <authorList>
            <consortium name="The Broad Institute Genomics Platform"/>
            <consortium name="The Broad Institute Genome Sequencing Center for Infectious Disease"/>
            <person name="Wu L."/>
            <person name="Ma J."/>
        </authorList>
    </citation>
    <scope>NUCLEOTIDE SEQUENCE [LARGE SCALE GENOMIC DNA]</scope>
    <source>
        <strain evidence="8">KCTC 42866</strain>
    </source>
</reference>
<name>A0ABW5MGW9_9SPHI</name>
<evidence type="ECO:0000256" key="1">
    <source>
        <dbReference type="ARBA" id="ARBA00010641"/>
    </source>
</evidence>
<dbReference type="InterPro" id="IPR007627">
    <property type="entry name" value="RNA_pol_sigma70_r2"/>
</dbReference>
<dbReference type="Pfam" id="PF08281">
    <property type="entry name" value="Sigma70_r4_2"/>
    <property type="match status" value="1"/>
</dbReference>
<protein>
    <submittedName>
        <fullName evidence="7">RNA polymerase sigma-70 factor</fullName>
    </submittedName>
</protein>
<dbReference type="PANTHER" id="PTHR43133:SF46">
    <property type="entry name" value="RNA POLYMERASE SIGMA-70 FACTOR ECF SUBFAMILY"/>
    <property type="match status" value="1"/>
</dbReference>
<evidence type="ECO:0000259" key="6">
    <source>
        <dbReference type="Pfam" id="PF08281"/>
    </source>
</evidence>
<dbReference type="Gene3D" id="1.10.10.10">
    <property type="entry name" value="Winged helix-like DNA-binding domain superfamily/Winged helix DNA-binding domain"/>
    <property type="match status" value="1"/>
</dbReference>
<dbReference type="CDD" id="cd06171">
    <property type="entry name" value="Sigma70_r4"/>
    <property type="match status" value="1"/>
</dbReference>
<dbReference type="Pfam" id="PF04542">
    <property type="entry name" value="Sigma70_r2"/>
    <property type="match status" value="1"/>
</dbReference>
<dbReference type="SUPFAM" id="SSF88946">
    <property type="entry name" value="Sigma2 domain of RNA polymerase sigma factors"/>
    <property type="match status" value="1"/>
</dbReference>
<evidence type="ECO:0000313" key="7">
    <source>
        <dbReference type="EMBL" id="MFD2582430.1"/>
    </source>
</evidence>
<dbReference type="InterPro" id="IPR014327">
    <property type="entry name" value="RNA_pol_sigma70_bacteroid"/>
</dbReference>
<evidence type="ECO:0000256" key="3">
    <source>
        <dbReference type="ARBA" id="ARBA00023082"/>
    </source>
</evidence>
<dbReference type="InterPro" id="IPR039425">
    <property type="entry name" value="RNA_pol_sigma-70-like"/>
</dbReference>
<keyword evidence="2" id="KW-0805">Transcription regulation</keyword>
<dbReference type="PANTHER" id="PTHR43133">
    <property type="entry name" value="RNA POLYMERASE ECF-TYPE SIGMA FACTO"/>
    <property type="match status" value="1"/>
</dbReference>
<dbReference type="Gene3D" id="1.10.1740.10">
    <property type="match status" value="1"/>
</dbReference>
<accession>A0ABW5MGW9</accession>
<dbReference type="InterPro" id="IPR013325">
    <property type="entry name" value="RNA_pol_sigma_r2"/>
</dbReference>